<keyword evidence="3" id="KW-1185">Reference proteome</keyword>
<accession>A0AAN4YX42</accession>
<proteinExistence type="predicted"/>
<evidence type="ECO:0000256" key="1">
    <source>
        <dbReference type="SAM" id="Phobius"/>
    </source>
</evidence>
<keyword evidence="1" id="KW-0472">Membrane</keyword>
<dbReference type="Proteomes" id="UP001328107">
    <property type="component" value="Unassembled WGS sequence"/>
</dbReference>
<feature type="transmembrane region" description="Helical" evidence="1">
    <location>
        <begin position="32"/>
        <end position="54"/>
    </location>
</feature>
<keyword evidence="1" id="KW-1133">Transmembrane helix</keyword>
<reference evidence="3" key="1">
    <citation type="submission" date="2022-10" db="EMBL/GenBank/DDBJ databases">
        <title>Genome assembly of Pristionchus species.</title>
        <authorList>
            <person name="Yoshida K."/>
            <person name="Sommer R.J."/>
        </authorList>
    </citation>
    <scope>NUCLEOTIDE SEQUENCE [LARGE SCALE GENOMIC DNA]</scope>
    <source>
        <strain evidence="3">RS5460</strain>
    </source>
</reference>
<comment type="caution">
    <text evidence="2">The sequence shown here is derived from an EMBL/GenBank/DDBJ whole genome shotgun (WGS) entry which is preliminary data.</text>
</comment>
<evidence type="ECO:0000313" key="2">
    <source>
        <dbReference type="EMBL" id="GMR30607.1"/>
    </source>
</evidence>
<feature type="non-terminal residue" evidence="2">
    <location>
        <position position="86"/>
    </location>
</feature>
<dbReference type="AlphaFoldDB" id="A0AAN4YX42"/>
<name>A0AAN4YX42_9BILA</name>
<protein>
    <submittedName>
        <fullName evidence="2">Uncharacterized protein</fullName>
    </submittedName>
</protein>
<dbReference type="EMBL" id="BTRK01000001">
    <property type="protein sequence ID" value="GMR30607.1"/>
    <property type="molecule type" value="Genomic_DNA"/>
</dbReference>
<keyword evidence="1" id="KW-0812">Transmembrane</keyword>
<organism evidence="2 3">
    <name type="scientific">Pristionchus mayeri</name>
    <dbReference type="NCBI Taxonomy" id="1317129"/>
    <lineage>
        <taxon>Eukaryota</taxon>
        <taxon>Metazoa</taxon>
        <taxon>Ecdysozoa</taxon>
        <taxon>Nematoda</taxon>
        <taxon>Chromadorea</taxon>
        <taxon>Rhabditida</taxon>
        <taxon>Rhabditina</taxon>
        <taxon>Diplogasteromorpha</taxon>
        <taxon>Diplogasteroidea</taxon>
        <taxon>Neodiplogasteridae</taxon>
        <taxon>Pristionchus</taxon>
    </lineage>
</organism>
<feature type="non-terminal residue" evidence="2">
    <location>
        <position position="1"/>
    </location>
</feature>
<sequence>QVPYRSLISPSTSSFLPLQPSYRIRCSTVMHLPTLLGFCVFASFVGAFVIPEWWECGSDLISSQLAYTGAYVLCDDDCMPQINSCC</sequence>
<evidence type="ECO:0000313" key="3">
    <source>
        <dbReference type="Proteomes" id="UP001328107"/>
    </source>
</evidence>
<gene>
    <name evidence="2" type="ORF">PMAYCL1PPCAC_00802</name>
</gene>